<dbReference type="SUPFAM" id="SSF55729">
    <property type="entry name" value="Acyl-CoA N-acyltransferases (Nat)"/>
    <property type="match status" value="1"/>
</dbReference>
<dbReference type="AlphaFoldDB" id="A0A5C4VLT6"/>
<dbReference type="Gene3D" id="3.40.630.30">
    <property type="match status" value="1"/>
</dbReference>
<evidence type="ECO:0000313" key="5">
    <source>
        <dbReference type="Proteomes" id="UP000313231"/>
    </source>
</evidence>
<dbReference type="InterPro" id="IPR016181">
    <property type="entry name" value="Acyl_CoA_acyltransferase"/>
</dbReference>
<dbReference type="RefSeq" id="WP_139624769.1">
    <property type="nucleotide sequence ID" value="NZ_VDMP01000027.1"/>
</dbReference>
<keyword evidence="5" id="KW-1185">Reference proteome</keyword>
<dbReference type="PANTHER" id="PTHR43877">
    <property type="entry name" value="AMINOALKYLPHOSPHONATE N-ACETYLTRANSFERASE-RELATED-RELATED"/>
    <property type="match status" value="1"/>
</dbReference>
<protein>
    <submittedName>
        <fullName evidence="4">GNAT family N-acetyltransferase</fullName>
    </submittedName>
</protein>
<dbReference type="Proteomes" id="UP000313231">
    <property type="component" value="Unassembled WGS sequence"/>
</dbReference>
<accession>A0A5C4VLT6</accession>
<keyword evidence="1 4" id="KW-0808">Transferase</keyword>
<proteinExistence type="predicted"/>
<sequence>MTVSVRPATPADVDAVVAVGHATWPAAYTAIAGEEYVRRGLAEWWSPEDMAQAIAAGRVLVSESDGQVTGVASYSVEGDVVDIWKLYVVPDAQGTGAGGALLAAVVAGPGAGAREIRLAHMAGNDRARAFYERHGFRETHRTADELGGPDSVWMRLPLPR</sequence>
<dbReference type="EMBL" id="VDMP01000027">
    <property type="protein sequence ID" value="TNM36585.1"/>
    <property type="molecule type" value="Genomic_DNA"/>
</dbReference>
<organism evidence="4 5">
    <name type="scientific">Nocardioides albidus</name>
    <dbReference type="NCBI Taxonomy" id="1517589"/>
    <lineage>
        <taxon>Bacteria</taxon>
        <taxon>Bacillati</taxon>
        <taxon>Actinomycetota</taxon>
        <taxon>Actinomycetes</taxon>
        <taxon>Propionibacteriales</taxon>
        <taxon>Nocardioidaceae</taxon>
        <taxon>Nocardioides</taxon>
    </lineage>
</organism>
<keyword evidence="2" id="KW-0012">Acyltransferase</keyword>
<dbReference type="InterPro" id="IPR050832">
    <property type="entry name" value="Bact_Acetyltransf"/>
</dbReference>
<evidence type="ECO:0000313" key="4">
    <source>
        <dbReference type="EMBL" id="TNM36585.1"/>
    </source>
</evidence>
<dbReference type="CDD" id="cd04301">
    <property type="entry name" value="NAT_SF"/>
    <property type="match status" value="1"/>
</dbReference>
<name>A0A5C4VLT6_9ACTN</name>
<feature type="domain" description="N-acetyltransferase" evidence="3">
    <location>
        <begin position="3"/>
        <end position="159"/>
    </location>
</feature>
<evidence type="ECO:0000256" key="1">
    <source>
        <dbReference type="ARBA" id="ARBA00022679"/>
    </source>
</evidence>
<dbReference type="Pfam" id="PF00583">
    <property type="entry name" value="Acetyltransf_1"/>
    <property type="match status" value="1"/>
</dbReference>
<dbReference type="InterPro" id="IPR000182">
    <property type="entry name" value="GNAT_dom"/>
</dbReference>
<evidence type="ECO:0000259" key="3">
    <source>
        <dbReference type="PROSITE" id="PS51186"/>
    </source>
</evidence>
<dbReference type="PROSITE" id="PS51186">
    <property type="entry name" value="GNAT"/>
    <property type="match status" value="1"/>
</dbReference>
<reference evidence="4 5" key="1">
    <citation type="journal article" date="2016" name="Int. J. Syst. Evol. Microbiol.">
        <title>Nocardioides albidus sp. nov., an actinobacterium isolated from garden soil.</title>
        <authorList>
            <person name="Singh H."/>
            <person name="Du J."/>
            <person name="Trinh H."/>
            <person name="Won K."/>
            <person name="Yang J.E."/>
            <person name="Yin C."/>
            <person name="Kook M."/>
            <person name="Yi T.H."/>
        </authorList>
    </citation>
    <scope>NUCLEOTIDE SEQUENCE [LARGE SCALE GENOMIC DNA]</scope>
    <source>
        <strain evidence="4 5">CCTCC AB 2015297</strain>
    </source>
</reference>
<dbReference type="GO" id="GO:0016747">
    <property type="term" value="F:acyltransferase activity, transferring groups other than amino-acyl groups"/>
    <property type="evidence" value="ECO:0007669"/>
    <property type="project" value="InterPro"/>
</dbReference>
<comment type="caution">
    <text evidence="4">The sequence shown here is derived from an EMBL/GenBank/DDBJ whole genome shotgun (WGS) entry which is preliminary data.</text>
</comment>
<gene>
    <name evidence="4" type="ORF">FHP29_20885</name>
</gene>
<dbReference type="OrthoDB" id="5243635at2"/>
<evidence type="ECO:0000256" key="2">
    <source>
        <dbReference type="ARBA" id="ARBA00023315"/>
    </source>
</evidence>